<dbReference type="InterPro" id="IPR036322">
    <property type="entry name" value="WD40_repeat_dom_sf"/>
</dbReference>
<feature type="compositionally biased region" description="Polar residues" evidence="3">
    <location>
        <begin position="83"/>
        <end position="95"/>
    </location>
</feature>
<evidence type="ECO:0000313" key="4">
    <source>
        <dbReference type="EMBL" id="KAI6656301.1"/>
    </source>
</evidence>
<feature type="compositionally biased region" description="Polar residues" evidence="3">
    <location>
        <begin position="63"/>
        <end position="72"/>
    </location>
</feature>
<feature type="region of interest" description="Disordered" evidence="3">
    <location>
        <begin position="57"/>
        <end position="156"/>
    </location>
</feature>
<accession>A0AAV7K530</accession>
<reference evidence="4" key="1">
    <citation type="submission" date="2022-02" db="EMBL/GenBank/DDBJ databases">
        <authorList>
            <person name="Santini S."/>
            <person name="Jourda C."/>
            <person name="Belahbib H."/>
            <person name="Rocher C."/>
            <person name="Selva M."/>
            <person name="Borchiellini C."/>
            <person name="Renard E."/>
        </authorList>
    </citation>
    <scope>NUCLEOTIDE SEQUENCE</scope>
    <source>
        <strain evidence="4">SPO-2</strain>
    </source>
</reference>
<dbReference type="PANTHER" id="PTHR15574:SF39">
    <property type="entry name" value="DDB1- AND CUL4-ASSOCIATED FACTOR 6"/>
    <property type="match status" value="1"/>
</dbReference>
<evidence type="ECO:0000256" key="1">
    <source>
        <dbReference type="ARBA" id="ARBA00022574"/>
    </source>
</evidence>
<dbReference type="SUPFAM" id="SSF50978">
    <property type="entry name" value="WD40 repeat-like"/>
    <property type="match status" value="1"/>
</dbReference>
<keyword evidence="1" id="KW-0853">WD repeat</keyword>
<dbReference type="InterPro" id="IPR015943">
    <property type="entry name" value="WD40/YVTN_repeat-like_dom_sf"/>
</dbReference>
<dbReference type="GO" id="GO:0045944">
    <property type="term" value="P:positive regulation of transcription by RNA polymerase II"/>
    <property type="evidence" value="ECO:0007669"/>
    <property type="project" value="TreeGrafter"/>
</dbReference>
<dbReference type="PANTHER" id="PTHR15574">
    <property type="entry name" value="WD REPEAT DOMAIN-CONTAINING FAMILY"/>
    <property type="match status" value="1"/>
</dbReference>
<evidence type="ECO:0000256" key="3">
    <source>
        <dbReference type="SAM" id="MobiDB-lite"/>
    </source>
</evidence>
<comment type="caution">
    <text evidence="4">The sequence shown here is derived from an EMBL/GenBank/DDBJ whole genome shotgun (WGS) entry which is preliminary data.</text>
</comment>
<protein>
    <submittedName>
        <fullName evidence="4">DDB1- and CUL4-associated factor 6</fullName>
    </submittedName>
</protein>
<evidence type="ECO:0000313" key="6">
    <source>
        <dbReference type="Proteomes" id="UP001165289"/>
    </source>
</evidence>
<dbReference type="InterPro" id="IPR045151">
    <property type="entry name" value="DCAF8"/>
</dbReference>
<evidence type="ECO:0000313" key="5">
    <source>
        <dbReference type="EMBL" id="KAI6656324.1"/>
    </source>
</evidence>
<proteinExistence type="predicted"/>
<sequence length="309" mass="34430">MLGKEILEFGNNRAIVSRPQLSGGTRHLAVPLTTPSNLKHPSHLVTNEVAQGEKRIKFRSDWSDTGPTSRPDTSGATSGTTSDRLSNIFNTFSRTEPSETETNDRNSDSHFSIHYFDVPGEEDGVIDSETDQSNNLPHIEFTSDVPIDPLPSSPPPVPSMPLAPSVRQPVSWYQGHRNVRTMIKQANFWGDSHIVSGSDCGRVFFWNKWTADIELFLEADRHVVNCVQPHPLEPTLATSGIDYDIKLFSPRGGSSAISRDQLLPDLEEVLRVNEEMLEQSYTTYNVPILSLLRLMAAHRIRSGDPLEDT</sequence>
<name>A0AAV7K530_9METZ</name>
<dbReference type="EMBL" id="JAKMXF010000144">
    <property type="protein sequence ID" value="KAI6656301.1"/>
    <property type="molecule type" value="Genomic_DNA"/>
</dbReference>
<dbReference type="AlphaFoldDB" id="A0AAV7K530"/>
<feature type="compositionally biased region" description="Low complexity" evidence="3">
    <location>
        <begin position="73"/>
        <end position="82"/>
    </location>
</feature>
<keyword evidence="2" id="KW-0677">Repeat</keyword>
<organism evidence="4 6">
    <name type="scientific">Oopsacas minuta</name>
    <dbReference type="NCBI Taxonomy" id="111878"/>
    <lineage>
        <taxon>Eukaryota</taxon>
        <taxon>Metazoa</taxon>
        <taxon>Porifera</taxon>
        <taxon>Hexactinellida</taxon>
        <taxon>Hexasterophora</taxon>
        <taxon>Lyssacinosida</taxon>
        <taxon>Leucopsacidae</taxon>
        <taxon>Oopsacas</taxon>
    </lineage>
</organism>
<dbReference type="Gene3D" id="2.130.10.10">
    <property type="entry name" value="YVTN repeat-like/Quinoprotein amine dehydrogenase"/>
    <property type="match status" value="1"/>
</dbReference>
<dbReference type="GO" id="GO:0080008">
    <property type="term" value="C:Cul4-RING E3 ubiquitin ligase complex"/>
    <property type="evidence" value="ECO:0007669"/>
    <property type="project" value="TreeGrafter"/>
</dbReference>
<gene>
    <name evidence="4" type="ORF">LOD99_1101</name>
    <name evidence="5" type="ORF">LOD99_1124</name>
</gene>
<dbReference type="EMBL" id="JAKMXF010000144">
    <property type="protein sequence ID" value="KAI6656324.1"/>
    <property type="molecule type" value="Genomic_DNA"/>
</dbReference>
<dbReference type="SMART" id="SM00320">
    <property type="entry name" value="WD40"/>
    <property type="match status" value="2"/>
</dbReference>
<reference evidence="4 6" key="2">
    <citation type="journal article" date="2023" name="BMC Biol.">
        <title>The compact genome of the sponge Oopsacas minuta (Hexactinellida) is lacking key metazoan core genes.</title>
        <authorList>
            <person name="Santini S."/>
            <person name="Schenkelaars Q."/>
            <person name="Jourda C."/>
            <person name="Duchesne M."/>
            <person name="Belahbib H."/>
            <person name="Rocher C."/>
            <person name="Selva M."/>
            <person name="Riesgo A."/>
            <person name="Vervoort M."/>
            <person name="Leys S.P."/>
            <person name="Kodjabachian L."/>
            <person name="Le Bivic A."/>
            <person name="Borchiellini C."/>
            <person name="Claverie J.M."/>
            <person name="Renard E."/>
        </authorList>
    </citation>
    <scope>NUCLEOTIDE SEQUENCE [LARGE SCALE GENOMIC DNA]</scope>
    <source>
        <strain evidence="4">SPO-2</strain>
    </source>
</reference>
<dbReference type="InterPro" id="IPR001680">
    <property type="entry name" value="WD40_rpt"/>
</dbReference>
<evidence type="ECO:0000256" key="2">
    <source>
        <dbReference type="ARBA" id="ARBA00022737"/>
    </source>
</evidence>
<dbReference type="Proteomes" id="UP001165289">
    <property type="component" value="Unassembled WGS sequence"/>
</dbReference>
<keyword evidence="6" id="KW-1185">Reference proteome</keyword>
<feature type="compositionally biased region" description="Acidic residues" evidence="3">
    <location>
        <begin position="119"/>
        <end position="130"/>
    </location>
</feature>
<dbReference type="GO" id="GO:0005737">
    <property type="term" value="C:cytoplasm"/>
    <property type="evidence" value="ECO:0007669"/>
    <property type="project" value="TreeGrafter"/>
</dbReference>